<reference evidence="2 3" key="2">
    <citation type="journal article" date="2002" name="Nucleic Acids Res.">
        <title>Genome sequence of Oceanobacillus iheyensis isolated from the Iheya Ridge and its unexpected adaptive capabilities to extreme environments.</title>
        <authorList>
            <person name="Takami H."/>
            <person name="Takaki Y."/>
            <person name="Uchiyama I."/>
        </authorList>
    </citation>
    <scope>NUCLEOTIDE SEQUENCE [LARGE SCALE GENOMIC DNA]</scope>
    <source>
        <strain evidence="3">DSM 14371 / CIP 107618 / JCM 11309 / KCTC 3954 / HTE831</strain>
    </source>
</reference>
<protein>
    <submittedName>
        <fullName evidence="2">Hypothetical conserved protein</fullName>
    </submittedName>
</protein>
<dbReference type="EMBL" id="BA000028">
    <property type="protein sequence ID" value="BAC12686.1"/>
    <property type="molecule type" value="Genomic_DNA"/>
</dbReference>
<name>Q8ESB1_OCEIH</name>
<gene>
    <name evidence="2" type="ordered locus">OB0730</name>
</gene>
<dbReference type="RefSeq" id="WP_011065138.1">
    <property type="nucleotide sequence ID" value="NC_004193.1"/>
</dbReference>
<evidence type="ECO:0000256" key="1">
    <source>
        <dbReference type="SAM" id="Phobius"/>
    </source>
</evidence>
<feature type="transmembrane region" description="Helical" evidence="1">
    <location>
        <begin position="244"/>
        <end position="266"/>
    </location>
</feature>
<proteinExistence type="predicted"/>
<dbReference type="Pfam" id="PF14158">
    <property type="entry name" value="YndJ"/>
    <property type="match status" value="1"/>
</dbReference>
<dbReference type="HOGENOM" id="CLU_036184_0_0_9"/>
<keyword evidence="1" id="KW-0812">Transmembrane</keyword>
<feature type="transmembrane region" description="Helical" evidence="1">
    <location>
        <begin position="86"/>
        <end position="105"/>
    </location>
</feature>
<feature type="transmembrane region" description="Helical" evidence="1">
    <location>
        <begin position="28"/>
        <end position="47"/>
    </location>
</feature>
<dbReference type="Proteomes" id="UP000000822">
    <property type="component" value="Chromosome"/>
</dbReference>
<dbReference type="AlphaFoldDB" id="Q8ESB1"/>
<evidence type="ECO:0000313" key="2">
    <source>
        <dbReference type="EMBL" id="BAC12686.1"/>
    </source>
</evidence>
<dbReference type="KEGG" id="oih:OB0730"/>
<organism evidence="2 3">
    <name type="scientific">Oceanobacillus iheyensis (strain DSM 14371 / CIP 107618 / JCM 11309 / KCTC 3954 / HTE831)</name>
    <dbReference type="NCBI Taxonomy" id="221109"/>
    <lineage>
        <taxon>Bacteria</taxon>
        <taxon>Bacillati</taxon>
        <taxon>Bacillota</taxon>
        <taxon>Bacilli</taxon>
        <taxon>Bacillales</taxon>
        <taxon>Bacillaceae</taxon>
        <taxon>Oceanobacillus</taxon>
    </lineage>
</organism>
<feature type="transmembrane region" description="Helical" evidence="1">
    <location>
        <begin position="59"/>
        <end position="80"/>
    </location>
</feature>
<dbReference type="STRING" id="221109.gene:10732951"/>
<keyword evidence="3" id="KW-1185">Reference proteome</keyword>
<feature type="transmembrane region" description="Helical" evidence="1">
    <location>
        <begin position="189"/>
        <end position="207"/>
    </location>
</feature>
<dbReference type="eggNOG" id="ENOG502ZAB6">
    <property type="taxonomic scope" value="Bacteria"/>
</dbReference>
<dbReference type="OrthoDB" id="2614436at2"/>
<keyword evidence="1" id="KW-1133">Transmembrane helix</keyword>
<feature type="transmembrane region" description="Helical" evidence="1">
    <location>
        <begin position="5"/>
        <end position="22"/>
    </location>
</feature>
<evidence type="ECO:0000313" key="3">
    <source>
        <dbReference type="Proteomes" id="UP000000822"/>
    </source>
</evidence>
<feature type="transmembrane region" description="Helical" evidence="1">
    <location>
        <begin position="151"/>
        <end position="177"/>
    </location>
</feature>
<keyword evidence="1" id="KW-0472">Membrane</keyword>
<dbReference type="InterPro" id="IPR025450">
    <property type="entry name" value="YndJ-like"/>
</dbReference>
<feature type="transmembrane region" description="Helical" evidence="1">
    <location>
        <begin position="213"/>
        <end position="232"/>
    </location>
</feature>
<feature type="transmembrane region" description="Helical" evidence="1">
    <location>
        <begin position="286"/>
        <end position="303"/>
    </location>
</feature>
<reference evidence="2 3" key="1">
    <citation type="journal article" date="2001" name="FEMS Microbiol. Lett.">
        <title>Oceanobacillus iheyensis gen. nov., sp. nov., a deep-sea extremely halotolerant and alkaliphilic species isolated from a depth of 1050 m on the Iheya Ridge.</title>
        <authorList>
            <person name="Lu J."/>
            <person name="Nogi Y."/>
            <person name="Takami H."/>
        </authorList>
    </citation>
    <scope>NUCLEOTIDE SEQUENCE [LARGE SCALE GENOMIC DNA]</scope>
    <source>
        <strain evidence="3">DSM 14371 / CIP 107618 / JCM 11309 / KCTC 3954 / HTE831</strain>
    </source>
</reference>
<sequence length="557" mass="64180">MRNRIIFQTCIGFLFWLSSFLFMEVTTIERLLIFGIAVTVPLTFLLTETTDRYGKHFKVYSLAVKFYPIAAIFAIISFFFPLGFISGLWTVPWLIWVTMVFLYGVQRLMARGLHYIEEVSIDIGLIYLLLGGVWLSIFRFGINVLDFGTVIISLTAIHFHFSSFVTPIFAGLLGRFYRRYIGISKQFKLMLVGIMVSSLGIAIGITISRVVEFFFVGVYAISLWGYTYYLVFRLYNVVKNKLAYILLSISSLTLIMTMLFASIYGFGRMISIDFVTIPQMVDYHGIANAFIFVFLGVVGWLIAQPKMYFISYGIPFSNLNGERKIGSDFFQRHDYTSTQVYSGLVNRLEDFDQTDFNSNKVSPRIKHFYEQTIDYDLLSLTYWQKGFHKLSNVYKAISSKVQQINLPSHEDKDELTVKSEIIGIDDVKDGRKDARAWVRTSKVTEKAVFVAAYSHHSFAENKYVNIALPLPFGHMTGILRFANGIDDGLELTSKARSKNKGDEGIYYVTKWFSVKLPISEHFTVWEEEDYLKASHEMWILGKKFLAIDYMIHLKIHR</sequence>
<feature type="transmembrane region" description="Helical" evidence="1">
    <location>
        <begin position="125"/>
        <end position="145"/>
    </location>
</feature>
<accession>Q8ESB1</accession>